<dbReference type="Pfam" id="PF10722">
    <property type="entry name" value="YbjN"/>
    <property type="match status" value="1"/>
</dbReference>
<gene>
    <name evidence="1" type="ordered locus">Mesil_1619</name>
</gene>
<sequence length="136" mass="16001">MYTDASPLTADELRVVLDQLHYQVERLEEDRFSIVYTTGLKASLVTYGEPSKLRSLQLRAGFTGFNRIELRHINTWNRRYRFSKAYLDGDNDPVLEFDLWLEGASPELIMTFVREFEDSCNLFFSYIRMIDAELVE</sequence>
<dbReference type="CDD" id="cd17511">
    <property type="entry name" value="YbjN_AmyR-like"/>
    <property type="match status" value="1"/>
</dbReference>
<accession>D7BFF2</accession>
<dbReference type="eggNOG" id="ENOG5033CUQ">
    <property type="taxonomic scope" value="Bacteria"/>
</dbReference>
<dbReference type="OrthoDB" id="33037at2"/>
<evidence type="ECO:0000313" key="1">
    <source>
        <dbReference type="EMBL" id="ADH63505.1"/>
    </source>
</evidence>
<dbReference type="KEGG" id="msv:Mesil_1619"/>
<proteinExistence type="predicted"/>
<dbReference type="STRING" id="526227.Mesil_1619"/>
<evidence type="ECO:0008006" key="3">
    <source>
        <dbReference type="Google" id="ProtNLM"/>
    </source>
</evidence>
<protein>
    <recommendedName>
        <fullName evidence="3">YbjN domain-containing protein</fullName>
    </recommendedName>
</protein>
<organism evidence="1 2">
    <name type="scientific">Allomeiothermus silvanus (strain ATCC 700542 / DSM 9946 / NBRC 106475 / NCIMB 13440 / VI-R2)</name>
    <name type="common">Thermus silvanus</name>
    <dbReference type="NCBI Taxonomy" id="526227"/>
    <lineage>
        <taxon>Bacteria</taxon>
        <taxon>Thermotogati</taxon>
        <taxon>Deinococcota</taxon>
        <taxon>Deinococci</taxon>
        <taxon>Thermales</taxon>
        <taxon>Thermaceae</taxon>
        <taxon>Allomeiothermus</taxon>
    </lineage>
</organism>
<dbReference type="HOGENOM" id="CLU_1872966_0_0_0"/>
<keyword evidence="2" id="KW-1185">Reference proteome</keyword>
<name>D7BFF2_ALLS1</name>
<dbReference type="InterPro" id="IPR019660">
    <property type="entry name" value="Put_sensory_transdc_reg_YbjN"/>
</dbReference>
<dbReference type="EMBL" id="CP002042">
    <property type="protein sequence ID" value="ADH63505.1"/>
    <property type="molecule type" value="Genomic_DNA"/>
</dbReference>
<dbReference type="RefSeq" id="WP_013158068.1">
    <property type="nucleotide sequence ID" value="NC_014212.1"/>
</dbReference>
<reference evidence="1 2" key="1">
    <citation type="journal article" date="2010" name="Stand. Genomic Sci.">
        <title>Complete genome sequence of Meiothermus silvanus type strain (VI-R2).</title>
        <authorList>
            <person name="Sikorski J."/>
            <person name="Tindall B.J."/>
            <person name="Lowry S."/>
            <person name="Lucas S."/>
            <person name="Nolan M."/>
            <person name="Copeland A."/>
            <person name="Glavina Del Rio T."/>
            <person name="Tice H."/>
            <person name="Cheng J.F."/>
            <person name="Han C."/>
            <person name="Pitluck S."/>
            <person name="Liolios K."/>
            <person name="Ivanova N."/>
            <person name="Mavromatis K."/>
            <person name="Mikhailova N."/>
            <person name="Pati A."/>
            <person name="Goodwin L."/>
            <person name="Chen A."/>
            <person name="Palaniappan K."/>
            <person name="Land M."/>
            <person name="Hauser L."/>
            <person name="Chang Y.J."/>
            <person name="Jeffries C.D."/>
            <person name="Rohde M."/>
            <person name="Goker M."/>
            <person name="Woyke T."/>
            <person name="Bristow J."/>
            <person name="Eisen J.A."/>
            <person name="Markowitz V."/>
            <person name="Hugenholtz P."/>
            <person name="Kyrpides N.C."/>
            <person name="Klenk H.P."/>
            <person name="Lapidus A."/>
        </authorList>
    </citation>
    <scope>NUCLEOTIDE SEQUENCE [LARGE SCALE GENOMIC DNA]</scope>
    <source>
        <strain evidence="2">ATCC 700542 / DSM 9946 / VI-R2</strain>
    </source>
</reference>
<dbReference type="AlphaFoldDB" id="D7BFF2"/>
<evidence type="ECO:0000313" key="2">
    <source>
        <dbReference type="Proteomes" id="UP000001916"/>
    </source>
</evidence>
<dbReference type="Proteomes" id="UP000001916">
    <property type="component" value="Chromosome"/>
</dbReference>